<gene>
    <name evidence="6" type="ORF">COR50_00075</name>
</gene>
<dbReference type="Gene3D" id="1.10.1740.10">
    <property type="match status" value="1"/>
</dbReference>
<dbReference type="Pfam" id="PF08281">
    <property type="entry name" value="Sigma70_r4_2"/>
    <property type="match status" value="1"/>
</dbReference>
<dbReference type="Gene3D" id="1.10.10.10">
    <property type="entry name" value="Winged helix-like DNA-binding domain superfamily/Winged helix DNA-binding domain"/>
    <property type="match status" value="1"/>
</dbReference>
<dbReference type="GO" id="GO:0006352">
    <property type="term" value="P:DNA-templated transcription initiation"/>
    <property type="evidence" value="ECO:0007669"/>
    <property type="project" value="InterPro"/>
</dbReference>
<evidence type="ECO:0000313" key="7">
    <source>
        <dbReference type="Proteomes" id="UP000220133"/>
    </source>
</evidence>
<feature type="domain" description="RNA polymerase sigma factor 70 region 4 type 2" evidence="5">
    <location>
        <begin position="116"/>
        <end position="168"/>
    </location>
</feature>
<dbReference type="PANTHER" id="PTHR43133:SF46">
    <property type="entry name" value="RNA POLYMERASE SIGMA-70 FACTOR ECF SUBFAMILY"/>
    <property type="match status" value="1"/>
</dbReference>
<evidence type="ECO:0000256" key="4">
    <source>
        <dbReference type="ARBA" id="ARBA00023163"/>
    </source>
</evidence>
<dbReference type="OrthoDB" id="9150024at2"/>
<dbReference type="KEGG" id="cbae:COR50_00075"/>
<proteinExistence type="inferred from homology"/>
<comment type="similarity">
    <text evidence="1">Belongs to the sigma-70 factor family. ECF subfamily.</text>
</comment>
<evidence type="ECO:0000256" key="3">
    <source>
        <dbReference type="ARBA" id="ARBA00023082"/>
    </source>
</evidence>
<dbReference type="RefSeq" id="WP_098192074.1">
    <property type="nucleotide sequence ID" value="NZ_CP023777.1"/>
</dbReference>
<evidence type="ECO:0000256" key="2">
    <source>
        <dbReference type="ARBA" id="ARBA00023015"/>
    </source>
</evidence>
<dbReference type="InterPro" id="IPR039425">
    <property type="entry name" value="RNA_pol_sigma-70-like"/>
</dbReference>
<dbReference type="GO" id="GO:0003677">
    <property type="term" value="F:DNA binding"/>
    <property type="evidence" value="ECO:0007669"/>
    <property type="project" value="InterPro"/>
</dbReference>
<dbReference type="EMBL" id="CP023777">
    <property type="protein sequence ID" value="ATL45684.1"/>
    <property type="molecule type" value="Genomic_DNA"/>
</dbReference>
<dbReference type="CDD" id="cd06171">
    <property type="entry name" value="Sigma70_r4"/>
    <property type="match status" value="1"/>
</dbReference>
<keyword evidence="4" id="KW-0804">Transcription</keyword>
<dbReference type="NCBIfam" id="TIGR02937">
    <property type="entry name" value="sigma70-ECF"/>
    <property type="match status" value="1"/>
</dbReference>
<evidence type="ECO:0000256" key="1">
    <source>
        <dbReference type="ARBA" id="ARBA00010641"/>
    </source>
</evidence>
<keyword evidence="7" id="KW-1185">Reference proteome</keyword>
<dbReference type="InterPro" id="IPR013324">
    <property type="entry name" value="RNA_pol_sigma_r3/r4-like"/>
</dbReference>
<evidence type="ECO:0000313" key="6">
    <source>
        <dbReference type="EMBL" id="ATL45684.1"/>
    </source>
</evidence>
<sequence>MSIGLQIWINFCEGDQSAFRELYDIYYSRLFVWGCKWLDGDTAFVKDQLHDFFIYLWEKRGNLSRDINPDAYLLTSFKRRLLSQWAKTKNLQNIEDLVHVSTEEADETDRYLNQFQLIQEALTKLTPAQREVIELRFLQNLSLQEIALRKNASLRTVYNLTHRAIQQLRESLGKKNIFFLW</sequence>
<dbReference type="AlphaFoldDB" id="A0A291QPB7"/>
<organism evidence="6 7">
    <name type="scientific">Chitinophaga caeni</name>
    <dbReference type="NCBI Taxonomy" id="2029983"/>
    <lineage>
        <taxon>Bacteria</taxon>
        <taxon>Pseudomonadati</taxon>
        <taxon>Bacteroidota</taxon>
        <taxon>Chitinophagia</taxon>
        <taxon>Chitinophagales</taxon>
        <taxon>Chitinophagaceae</taxon>
        <taxon>Chitinophaga</taxon>
    </lineage>
</organism>
<dbReference type="InterPro" id="IPR036388">
    <property type="entry name" value="WH-like_DNA-bd_sf"/>
</dbReference>
<dbReference type="SUPFAM" id="SSF88946">
    <property type="entry name" value="Sigma2 domain of RNA polymerase sigma factors"/>
    <property type="match status" value="1"/>
</dbReference>
<reference evidence="6 7" key="1">
    <citation type="submission" date="2017-10" db="EMBL/GenBank/DDBJ databases">
        <title>Paenichitinophaga pekingensis gen. nov., sp. nov., isolated from activated sludge.</title>
        <authorList>
            <person name="Jin D."/>
            <person name="Kong X."/>
            <person name="Deng Y."/>
            <person name="Bai Z."/>
        </authorList>
    </citation>
    <scope>NUCLEOTIDE SEQUENCE [LARGE SCALE GENOMIC DNA]</scope>
    <source>
        <strain evidence="6 7">13</strain>
    </source>
</reference>
<keyword evidence="2" id="KW-0805">Transcription regulation</keyword>
<keyword evidence="3" id="KW-0731">Sigma factor</keyword>
<dbReference type="Proteomes" id="UP000220133">
    <property type="component" value="Chromosome"/>
</dbReference>
<dbReference type="InterPro" id="IPR013325">
    <property type="entry name" value="RNA_pol_sigma_r2"/>
</dbReference>
<dbReference type="SUPFAM" id="SSF88659">
    <property type="entry name" value="Sigma3 and sigma4 domains of RNA polymerase sigma factors"/>
    <property type="match status" value="1"/>
</dbReference>
<name>A0A291QPB7_9BACT</name>
<evidence type="ECO:0000259" key="5">
    <source>
        <dbReference type="Pfam" id="PF08281"/>
    </source>
</evidence>
<dbReference type="InterPro" id="IPR014284">
    <property type="entry name" value="RNA_pol_sigma-70_dom"/>
</dbReference>
<dbReference type="InterPro" id="IPR013249">
    <property type="entry name" value="RNA_pol_sigma70_r4_t2"/>
</dbReference>
<protein>
    <recommendedName>
        <fullName evidence="5">RNA polymerase sigma factor 70 region 4 type 2 domain-containing protein</fullName>
    </recommendedName>
</protein>
<dbReference type="PANTHER" id="PTHR43133">
    <property type="entry name" value="RNA POLYMERASE ECF-TYPE SIGMA FACTO"/>
    <property type="match status" value="1"/>
</dbReference>
<dbReference type="GO" id="GO:0016987">
    <property type="term" value="F:sigma factor activity"/>
    <property type="evidence" value="ECO:0007669"/>
    <property type="project" value="UniProtKB-KW"/>
</dbReference>
<accession>A0A291QPB7</accession>